<dbReference type="InterPro" id="IPR011711">
    <property type="entry name" value="GntR_C"/>
</dbReference>
<evidence type="ECO:0000256" key="2">
    <source>
        <dbReference type="ARBA" id="ARBA00023125"/>
    </source>
</evidence>
<dbReference type="PANTHER" id="PTHR43537">
    <property type="entry name" value="TRANSCRIPTIONAL REGULATOR, GNTR FAMILY"/>
    <property type="match status" value="1"/>
</dbReference>
<dbReference type="PROSITE" id="PS50949">
    <property type="entry name" value="HTH_GNTR"/>
    <property type="match status" value="1"/>
</dbReference>
<keyword evidence="3" id="KW-0804">Transcription</keyword>
<evidence type="ECO:0000256" key="3">
    <source>
        <dbReference type="ARBA" id="ARBA00023163"/>
    </source>
</evidence>
<dbReference type="SUPFAM" id="SSF46785">
    <property type="entry name" value="Winged helix' DNA-binding domain"/>
    <property type="match status" value="1"/>
</dbReference>
<evidence type="ECO:0000313" key="6">
    <source>
        <dbReference type="Proteomes" id="UP001354709"/>
    </source>
</evidence>
<keyword evidence="2" id="KW-0238">DNA-binding</keyword>
<keyword evidence="1" id="KW-0805">Transcription regulation</keyword>
<dbReference type="SUPFAM" id="SSF48008">
    <property type="entry name" value="GntR ligand-binding domain-like"/>
    <property type="match status" value="1"/>
</dbReference>
<dbReference type="SMART" id="SM00345">
    <property type="entry name" value="HTH_GNTR"/>
    <property type="match status" value="1"/>
</dbReference>
<dbReference type="InterPro" id="IPR008920">
    <property type="entry name" value="TF_FadR/GntR_C"/>
</dbReference>
<feature type="domain" description="HTH gntR-type" evidence="4">
    <location>
        <begin position="17"/>
        <end position="87"/>
    </location>
</feature>
<dbReference type="InterPro" id="IPR000524">
    <property type="entry name" value="Tscrpt_reg_HTH_GntR"/>
</dbReference>
<dbReference type="RefSeq" id="WP_330812478.1">
    <property type="nucleotide sequence ID" value="NZ_JAZBJO010000022.1"/>
</dbReference>
<proteinExistence type="predicted"/>
<evidence type="ECO:0000259" key="4">
    <source>
        <dbReference type="PROSITE" id="PS50949"/>
    </source>
</evidence>
<protein>
    <submittedName>
        <fullName evidence="5">FCD domain-containing protein</fullName>
    </submittedName>
</protein>
<gene>
    <name evidence="5" type="ORF">V2J94_29800</name>
</gene>
<dbReference type="CDD" id="cd07377">
    <property type="entry name" value="WHTH_GntR"/>
    <property type="match status" value="1"/>
</dbReference>
<evidence type="ECO:0000256" key="1">
    <source>
        <dbReference type="ARBA" id="ARBA00023015"/>
    </source>
</evidence>
<organism evidence="5 6">
    <name type="scientific">Streptomyces asiaticus subsp. ignotus</name>
    <dbReference type="NCBI Taxonomy" id="3098222"/>
    <lineage>
        <taxon>Bacteria</taxon>
        <taxon>Bacillati</taxon>
        <taxon>Actinomycetota</taxon>
        <taxon>Actinomycetes</taxon>
        <taxon>Kitasatosporales</taxon>
        <taxon>Streptomycetaceae</taxon>
        <taxon>Streptomyces</taxon>
        <taxon>Streptomyces violaceusniger group</taxon>
    </lineage>
</organism>
<name>A0ABU7Q3T8_9ACTN</name>
<accession>A0ABU7Q3T8</accession>
<dbReference type="InterPro" id="IPR036390">
    <property type="entry name" value="WH_DNA-bd_sf"/>
</dbReference>
<reference evidence="5 6" key="1">
    <citation type="submission" date="2023-11" db="EMBL/GenBank/DDBJ databases">
        <title>30 novel species of actinomycetes from the DSMZ collection.</title>
        <authorList>
            <person name="Nouioui I."/>
        </authorList>
    </citation>
    <scope>NUCLEOTIDE SEQUENCE [LARGE SCALE GENOMIC DNA]</scope>
    <source>
        <strain evidence="5 6">DSM 41524</strain>
    </source>
</reference>
<dbReference type="Pfam" id="PF00392">
    <property type="entry name" value="GntR"/>
    <property type="match status" value="1"/>
</dbReference>
<dbReference type="EMBL" id="JAZBJO010000022">
    <property type="protein sequence ID" value="MEE4596040.1"/>
    <property type="molecule type" value="Genomic_DNA"/>
</dbReference>
<dbReference type="InterPro" id="IPR036388">
    <property type="entry name" value="WH-like_DNA-bd_sf"/>
</dbReference>
<dbReference type="PANTHER" id="PTHR43537:SF5">
    <property type="entry name" value="UXU OPERON TRANSCRIPTIONAL REGULATOR"/>
    <property type="match status" value="1"/>
</dbReference>
<dbReference type="Pfam" id="PF07729">
    <property type="entry name" value="FCD"/>
    <property type="match status" value="1"/>
</dbReference>
<comment type="caution">
    <text evidence="5">The sequence shown here is derived from an EMBL/GenBank/DDBJ whole genome shotgun (WGS) entry which is preliminary data.</text>
</comment>
<dbReference type="Gene3D" id="1.20.120.530">
    <property type="entry name" value="GntR ligand-binding domain-like"/>
    <property type="match status" value="1"/>
</dbReference>
<evidence type="ECO:0000313" key="5">
    <source>
        <dbReference type="EMBL" id="MEE4596040.1"/>
    </source>
</evidence>
<dbReference type="Proteomes" id="UP001354709">
    <property type="component" value="Unassembled WGS sequence"/>
</dbReference>
<sequence>MRSADGEDPRSEQVRVPKAAEVVATRLRKSIVRGELGDGDHLPTEAALLTRFGVSRPTLREALRVLEAEALIEVRRGSRGGARVKPPDGEIAAQCTAILLEYRGATLSDVFEAAATIESACVSSLARHRTADDIAQLTEVIDREEEAAGLTASLKAQNEFHTLAVRLSGNVTLIALSEMVRRVIDTATSKVLEREGGSVRQLEARHKSDQTHRILLGYIKDSDPDAAAQLWSRHLRETSKYLRTILDTEDVLDLLD</sequence>
<dbReference type="PRINTS" id="PR00035">
    <property type="entry name" value="HTHGNTR"/>
</dbReference>
<keyword evidence="6" id="KW-1185">Reference proteome</keyword>
<dbReference type="SMART" id="SM00895">
    <property type="entry name" value="FCD"/>
    <property type="match status" value="1"/>
</dbReference>
<dbReference type="Gene3D" id="1.10.10.10">
    <property type="entry name" value="Winged helix-like DNA-binding domain superfamily/Winged helix DNA-binding domain"/>
    <property type="match status" value="1"/>
</dbReference>